<dbReference type="eggNOG" id="COG1653">
    <property type="taxonomic scope" value="Bacteria"/>
</dbReference>
<feature type="chain" id="PRO_5003329854" evidence="3">
    <location>
        <begin position="23"/>
        <end position="517"/>
    </location>
</feature>
<dbReference type="AlphaFoldDB" id="F5YDX9"/>
<dbReference type="GO" id="GO:0042597">
    <property type="term" value="C:periplasmic space"/>
    <property type="evidence" value="ECO:0007669"/>
    <property type="project" value="UniProtKB-SubCell"/>
</dbReference>
<evidence type="ECO:0000256" key="3">
    <source>
        <dbReference type="SAM" id="SignalP"/>
    </source>
</evidence>
<proteinExistence type="inferred from homology"/>
<dbReference type="STRING" id="545695.TREAZ_1577"/>
<evidence type="ECO:0000256" key="1">
    <source>
        <dbReference type="ARBA" id="ARBA00004418"/>
    </source>
</evidence>
<organism evidence="4 5">
    <name type="scientific">Leadbettera azotonutricia (strain ATCC BAA-888 / DSM 13862 / ZAS-9)</name>
    <name type="common">Treponema azotonutricium</name>
    <dbReference type="NCBI Taxonomy" id="545695"/>
    <lineage>
        <taxon>Bacteria</taxon>
        <taxon>Pseudomonadati</taxon>
        <taxon>Spirochaetota</taxon>
        <taxon>Spirochaetia</taxon>
        <taxon>Spirochaetales</taxon>
        <taxon>Breznakiellaceae</taxon>
        <taxon>Leadbettera</taxon>
    </lineage>
</organism>
<dbReference type="InParanoid" id="F5YDX9"/>
<sequence length="517" mass="57505">MKKFLLLLVSMALIMAILGCSGKKNNASGSGGPDSIRMMITQSGGGISDWANNSIFQAIEKATNTKIEMEFVEYEGFPELLTTAAASGTFPDMASFIFHGSKTFLQTLVENDIIAAYEGDVAAACPEIIKRYAENPSLTELKINGKIYFQPLYWGNKNDPNIGLIHIRKDIIDKYGLKIPDTWDEYLEYLRTCVKKEGIYGVTFNGQAAGDGLQQALNVYLGSYSIPYVGWYKDDKGNYQYWLTAEHSSDAIVAFRRLFAEGLVDPNVMTYNEEMLKNSYISGRNGSMIYNGGGHIGRTQNDFALVNPGYKEYVTQALDCGGGSRGYTQEPMFGQLNAIGGTPYNNPVAAARIVNFLQSAEGEQLTAIGIEGEDWRRENGNIVCLEAKYQHGFPREAGVNGAHPLSAGIVSWQSQAWQDFNLLYGKDEAYNNWYKEMRDNQCRYQVPAYGIMLTTPEWSDFQAVGNDLLQRAIATAWHANSDDEARRIWTNFVKEWVNAGGLKASATVEKILKQMYG</sequence>
<dbReference type="PANTHER" id="PTHR43649:SF12">
    <property type="entry name" value="DIACETYLCHITOBIOSE BINDING PROTEIN DASA"/>
    <property type="match status" value="1"/>
</dbReference>
<feature type="signal peptide" evidence="3">
    <location>
        <begin position="1"/>
        <end position="22"/>
    </location>
</feature>
<dbReference type="RefSeq" id="WP_015710441.1">
    <property type="nucleotide sequence ID" value="NC_015577.1"/>
</dbReference>
<dbReference type="InterPro" id="IPR050490">
    <property type="entry name" value="Bact_solute-bd_prot1"/>
</dbReference>
<comment type="similarity">
    <text evidence="2">Belongs to the bacterial solute-binding protein 1 family.</text>
</comment>
<keyword evidence="5" id="KW-1185">Reference proteome</keyword>
<dbReference type="Gene3D" id="3.40.190.10">
    <property type="entry name" value="Periplasmic binding protein-like II"/>
    <property type="match status" value="3"/>
</dbReference>
<comment type="subcellular location">
    <subcellularLocation>
        <location evidence="1">Periplasm</location>
    </subcellularLocation>
</comment>
<dbReference type="InterPro" id="IPR006059">
    <property type="entry name" value="SBP"/>
</dbReference>
<dbReference type="SUPFAM" id="SSF53850">
    <property type="entry name" value="Periplasmic binding protein-like II"/>
    <property type="match status" value="1"/>
</dbReference>
<evidence type="ECO:0000313" key="5">
    <source>
        <dbReference type="Proteomes" id="UP000009222"/>
    </source>
</evidence>
<name>F5YDX9_LEAAZ</name>
<dbReference type="Proteomes" id="UP000009222">
    <property type="component" value="Chromosome"/>
</dbReference>
<keyword evidence="3" id="KW-0732">Signal</keyword>
<reference evidence="4 5" key="2">
    <citation type="journal article" date="2011" name="ISME J.">
        <title>RNA-seq reveals cooperative metabolic interactions between two termite-gut spirochete species in co-culture.</title>
        <authorList>
            <person name="Rosenthal A.Z."/>
            <person name="Matson E.G."/>
            <person name="Eldar A."/>
            <person name="Leadbetter J.R."/>
        </authorList>
    </citation>
    <scope>NUCLEOTIDE SEQUENCE [LARGE SCALE GENOMIC DNA]</scope>
    <source>
        <strain evidence="5">ATCC BAA-888 / DSM 13862 / ZAS-9</strain>
    </source>
</reference>
<dbReference type="PANTHER" id="PTHR43649">
    <property type="entry name" value="ARABINOSE-BINDING PROTEIN-RELATED"/>
    <property type="match status" value="1"/>
</dbReference>
<dbReference type="HOGENOM" id="CLU_526688_0_0_12"/>
<dbReference type="PROSITE" id="PS51257">
    <property type="entry name" value="PROKAR_LIPOPROTEIN"/>
    <property type="match status" value="1"/>
</dbReference>
<accession>F5YDX9</accession>
<protein>
    <submittedName>
        <fullName evidence="4">Bacterial extracellular solute-binding protein</fullName>
    </submittedName>
</protein>
<evidence type="ECO:0000256" key="2">
    <source>
        <dbReference type="ARBA" id="ARBA00008520"/>
    </source>
</evidence>
<gene>
    <name evidence="4" type="ordered locus">TREAZ_1577</name>
</gene>
<dbReference type="EMBL" id="CP001841">
    <property type="protein sequence ID" value="AEF80824.1"/>
    <property type="molecule type" value="Genomic_DNA"/>
</dbReference>
<evidence type="ECO:0000313" key="4">
    <source>
        <dbReference type="EMBL" id="AEF80824.1"/>
    </source>
</evidence>
<dbReference type="Pfam" id="PF01547">
    <property type="entry name" value="SBP_bac_1"/>
    <property type="match status" value="1"/>
</dbReference>
<dbReference type="KEGG" id="taz:TREAZ_1577"/>
<reference evidence="5" key="1">
    <citation type="submission" date="2009-12" db="EMBL/GenBank/DDBJ databases">
        <title>Complete sequence of Treponema azotonutricium strain ZAS-9.</title>
        <authorList>
            <person name="Tetu S.G."/>
            <person name="Matson E."/>
            <person name="Ren Q."/>
            <person name="Seshadri R."/>
            <person name="Elbourne L."/>
            <person name="Hassan K.A."/>
            <person name="Durkin A."/>
            <person name="Radune D."/>
            <person name="Mohamoud Y."/>
            <person name="Shay R."/>
            <person name="Jin S."/>
            <person name="Zhang X."/>
            <person name="Lucey K."/>
            <person name="Ballor N.R."/>
            <person name="Ottesen E."/>
            <person name="Rosenthal R."/>
            <person name="Allen A."/>
            <person name="Leadbetter J.R."/>
            <person name="Paulsen I.T."/>
        </authorList>
    </citation>
    <scope>NUCLEOTIDE SEQUENCE [LARGE SCALE GENOMIC DNA]</scope>
    <source>
        <strain evidence="5">ATCC BAA-888 / DSM 13862 / ZAS-9</strain>
    </source>
</reference>